<dbReference type="RefSeq" id="WP_054938209.1">
    <property type="nucleotide sequence ID" value="NZ_PVXL01000040.1"/>
</dbReference>
<dbReference type="GO" id="GO:0015808">
    <property type="term" value="P:L-alanine transport"/>
    <property type="evidence" value="ECO:0007669"/>
    <property type="project" value="TreeGrafter"/>
</dbReference>
<dbReference type="InterPro" id="IPR003593">
    <property type="entry name" value="AAA+_ATPase"/>
</dbReference>
<organism evidence="5 6">
    <name type="scientific">Neomoorella stamsii</name>
    <dbReference type="NCBI Taxonomy" id="1266720"/>
    <lineage>
        <taxon>Bacteria</taxon>
        <taxon>Bacillati</taxon>
        <taxon>Bacillota</taxon>
        <taxon>Clostridia</taxon>
        <taxon>Neomoorellales</taxon>
        <taxon>Neomoorellaceae</taxon>
        <taxon>Neomoorella</taxon>
    </lineage>
</organism>
<dbReference type="AlphaFoldDB" id="A0A9X7J4J1"/>
<dbReference type="PROSITE" id="PS50893">
    <property type="entry name" value="ABC_TRANSPORTER_2"/>
    <property type="match status" value="1"/>
</dbReference>
<dbReference type="InterPro" id="IPR003439">
    <property type="entry name" value="ABC_transporter-like_ATP-bd"/>
</dbReference>
<sequence>MALLEVKNVSRSFGGVQAVSDVSFEVNEGEIVGLIGPNGAGKTTVMNLISGLIKNDTGEIRFQGERITGLKPHTIARKGIARTFQIVKPFQGMTVRENVMMGALFRSDIKGLKGSAIKPIVDEALRLLELDSRADSPVEELNLAQRKHLELARAMAMGPKLLLLDEVMAGLNLREIERLMELVKKLNARGVTILVIEHVMKAVMGLSNRVLVMHHGSLIAQGPPEVISQDPKVIEAYLGKRRHKGLLKEAR</sequence>
<dbReference type="GO" id="GO:0005304">
    <property type="term" value="F:L-valine transmembrane transporter activity"/>
    <property type="evidence" value="ECO:0007669"/>
    <property type="project" value="TreeGrafter"/>
</dbReference>
<dbReference type="GO" id="GO:0015188">
    <property type="term" value="F:L-isoleucine transmembrane transporter activity"/>
    <property type="evidence" value="ECO:0007669"/>
    <property type="project" value="TreeGrafter"/>
</dbReference>
<name>A0A9X7J4J1_9FIRM</name>
<reference evidence="5 6" key="1">
    <citation type="submission" date="2018-03" db="EMBL/GenBank/DDBJ databases">
        <title>Genome sequence of Moorella stamsii DSM 26217.</title>
        <authorList>
            <person name="Poehlein A."/>
            <person name="Daniel R."/>
        </authorList>
    </citation>
    <scope>NUCLEOTIDE SEQUENCE [LARGE SCALE GENOMIC DNA]</scope>
    <source>
        <strain evidence="6">DSM 26217</strain>
    </source>
</reference>
<dbReference type="CDD" id="cd03219">
    <property type="entry name" value="ABC_Mj1267_LivG_branched"/>
    <property type="match status" value="1"/>
</dbReference>
<dbReference type="PANTHER" id="PTHR45772">
    <property type="entry name" value="CONSERVED COMPONENT OF ABC TRANSPORTER FOR NATURAL AMINO ACIDS-RELATED"/>
    <property type="match status" value="1"/>
</dbReference>
<dbReference type="GO" id="GO:0005524">
    <property type="term" value="F:ATP binding"/>
    <property type="evidence" value="ECO:0007669"/>
    <property type="project" value="UniProtKB-KW"/>
</dbReference>
<protein>
    <submittedName>
        <fullName evidence="5">Lipopolysaccharide export system ATP-binding protein LptB</fullName>
        <ecNumber evidence="5">3.6.3.-</ecNumber>
    </submittedName>
</protein>
<dbReference type="PANTHER" id="PTHR45772:SF7">
    <property type="entry name" value="AMINO ACID ABC TRANSPORTER ATP-BINDING PROTEIN"/>
    <property type="match status" value="1"/>
</dbReference>
<dbReference type="Gene3D" id="3.40.50.300">
    <property type="entry name" value="P-loop containing nucleotide triphosphate hydrolases"/>
    <property type="match status" value="1"/>
</dbReference>
<dbReference type="GO" id="GO:1903806">
    <property type="term" value="P:L-isoleucine import across plasma membrane"/>
    <property type="evidence" value="ECO:0007669"/>
    <property type="project" value="TreeGrafter"/>
</dbReference>
<feature type="domain" description="ABC transporter" evidence="4">
    <location>
        <begin position="4"/>
        <end position="240"/>
    </location>
</feature>
<comment type="caution">
    <text evidence="5">The sequence shown here is derived from an EMBL/GenBank/DDBJ whole genome shotgun (WGS) entry which is preliminary data.</text>
</comment>
<keyword evidence="1" id="KW-0813">Transport</keyword>
<keyword evidence="2" id="KW-0547">Nucleotide-binding</keyword>
<keyword evidence="3 5" id="KW-0067">ATP-binding</keyword>
<dbReference type="SUPFAM" id="SSF52540">
    <property type="entry name" value="P-loop containing nucleoside triphosphate hydrolases"/>
    <property type="match status" value="1"/>
</dbReference>
<dbReference type="GO" id="GO:0005886">
    <property type="term" value="C:plasma membrane"/>
    <property type="evidence" value="ECO:0007669"/>
    <property type="project" value="TreeGrafter"/>
</dbReference>
<evidence type="ECO:0000256" key="1">
    <source>
        <dbReference type="ARBA" id="ARBA00022448"/>
    </source>
</evidence>
<gene>
    <name evidence="5" type="primary">lptB_2</name>
    <name evidence="5" type="ORF">MOST_13010</name>
</gene>
<dbReference type="Proteomes" id="UP000239430">
    <property type="component" value="Unassembled WGS sequence"/>
</dbReference>
<dbReference type="InterPro" id="IPR027417">
    <property type="entry name" value="P-loop_NTPase"/>
</dbReference>
<accession>A0A9X7J4J1</accession>
<dbReference type="InterPro" id="IPR051120">
    <property type="entry name" value="ABC_AA/LPS_Transport"/>
</dbReference>
<dbReference type="Pfam" id="PF00005">
    <property type="entry name" value="ABC_tran"/>
    <property type="match status" value="1"/>
</dbReference>
<dbReference type="SMART" id="SM00382">
    <property type="entry name" value="AAA"/>
    <property type="match status" value="1"/>
</dbReference>
<keyword evidence="6" id="KW-1185">Reference proteome</keyword>
<dbReference type="EMBL" id="PVXL01000040">
    <property type="protein sequence ID" value="PRR73453.1"/>
    <property type="molecule type" value="Genomic_DNA"/>
</dbReference>
<dbReference type="FunFam" id="3.40.50.300:FF:000421">
    <property type="entry name" value="Branched-chain amino acid ABC transporter ATP-binding protein"/>
    <property type="match status" value="1"/>
</dbReference>
<evidence type="ECO:0000256" key="2">
    <source>
        <dbReference type="ARBA" id="ARBA00022741"/>
    </source>
</evidence>
<dbReference type="GO" id="GO:0016887">
    <property type="term" value="F:ATP hydrolysis activity"/>
    <property type="evidence" value="ECO:0007669"/>
    <property type="project" value="InterPro"/>
</dbReference>
<dbReference type="EC" id="3.6.3.-" evidence="5"/>
<keyword evidence="5" id="KW-0378">Hydrolase</keyword>
<proteinExistence type="predicted"/>
<dbReference type="GO" id="GO:1903805">
    <property type="term" value="P:L-valine import across plasma membrane"/>
    <property type="evidence" value="ECO:0007669"/>
    <property type="project" value="TreeGrafter"/>
</dbReference>
<dbReference type="InterPro" id="IPR032823">
    <property type="entry name" value="BCA_ABC_TP_C"/>
</dbReference>
<dbReference type="Pfam" id="PF12399">
    <property type="entry name" value="BCA_ABC_TP_C"/>
    <property type="match status" value="1"/>
</dbReference>
<dbReference type="GO" id="GO:0042941">
    <property type="term" value="P:D-alanine transmembrane transport"/>
    <property type="evidence" value="ECO:0007669"/>
    <property type="project" value="TreeGrafter"/>
</dbReference>
<evidence type="ECO:0000313" key="6">
    <source>
        <dbReference type="Proteomes" id="UP000239430"/>
    </source>
</evidence>
<evidence type="ECO:0000256" key="3">
    <source>
        <dbReference type="ARBA" id="ARBA00022840"/>
    </source>
</evidence>
<evidence type="ECO:0000259" key="4">
    <source>
        <dbReference type="PROSITE" id="PS50893"/>
    </source>
</evidence>
<dbReference type="GO" id="GO:0015192">
    <property type="term" value="F:L-phenylalanine transmembrane transporter activity"/>
    <property type="evidence" value="ECO:0007669"/>
    <property type="project" value="TreeGrafter"/>
</dbReference>
<evidence type="ECO:0000313" key="5">
    <source>
        <dbReference type="EMBL" id="PRR73453.1"/>
    </source>
</evidence>